<evidence type="ECO:0000313" key="7">
    <source>
        <dbReference type="Proteomes" id="UP000008672"/>
    </source>
</evidence>
<dbReference type="EMBL" id="AFYH01193880">
    <property type="status" value="NOT_ANNOTATED_CDS"/>
    <property type="molecule type" value="Genomic_DNA"/>
</dbReference>
<evidence type="ECO:0000256" key="3">
    <source>
        <dbReference type="ARBA" id="ARBA00022771"/>
    </source>
</evidence>
<comment type="subcellular location">
    <subcellularLocation>
        <location evidence="1">Nucleus</location>
    </subcellularLocation>
</comment>
<keyword evidence="3" id="KW-0863">Zinc-finger</keyword>
<dbReference type="InterPro" id="IPR012337">
    <property type="entry name" value="RNaseH-like_sf"/>
</dbReference>
<evidence type="ECO:0000256" key="4">
    <source>
        <dbReference type="ARBA" id="ARBA00022833"/>
    </source>
</evidence>
<reference evidence="6" key="3">
    <citation type="submission" date="2025-09" db="UniProtKB">
        <authorList>
            <consortium name="Ensembl"/>
        </authorList>
    </citation>
    <scope>IDENTIFICATION</scope>
</reference>
<keyword evidence="4" id="KW-0862">Zinc</keyword>
<dbReference type="PANTHER" id="PTHR46481:SF10">
    <property type="entry name" value="ZINC FINGER BED DOMAIN-CONTAINING PROTEIN 39"/>
    <property type="match status" value="1"/>
</dbReference>
<dbReference type="Proteomes" id="UP000008672">
    <property type="component" value="Unassembled WGS sequence"/>
</dbReference>
<keyword evidence="5" id="KW-0539">Nucleus</keyword>
<dbReference type="SUPFAM" id="SSF53098">
    <property type="entry name" value="Ribonuclease H-like"/>
    <property type="match status" value="1"/>
</dbReference>
<dbReference type="AlphaFoldDB" id="H3A679"/>
<name>H3A679_LATCH</name>
<proteinExistence type="predicted"/>
<reference evidence="6" key="2">
    <citation type="submission" date="2025-08" db="UniProtKB">
        <authorList>
            <consortium name="Ensembl"/>
        </authorList>
    </citation>
    <scope>IDENTIFICATION</scope>
</reference>
<reference evidence="7" key="1">
    <citation type="submission" date="2011-08" db="EMBL/GenBank/DDBJ databases">
        <title>The draft genome of Latimeria chalumnae.</title>
        <authorList>
            <person name="Di Palma F."/>
            <person name="Alfoldi J."/>
            <person name="Johnson J."/>
            <person name="Berlin A."/>
            <person name="Gnerre S."/>
            <person name="Jaffe D."/>
            <person name="MacCallum I."/>
            <person name="Young S."/>
            <person name="Walker B.J."/>
            <person name="Lander E."/>
            <person name="Lindblad-Toh K."/>
        </authorList>
    </citation>
    <scope>NUCLEOTIDE SEQUENCE [LARGE SCALE GENOMIC DNA]</scope>
    <source>
        <strain evidence="7">Wild caught</strain>
    </source>
</reference>
<keyword evidence="7" id="KW-1185">Reference proteome</keyword>
<evidence type="ECO:0000313" key="6">
    <source>
        <dbReference type="Ensembl" id="ENSLACP00000005150.1"/>
    </source>
</evidence>
<protein>
    <recommendedName>
        <fullName evidence="8">DUF659 domain-containing protein</fullName>
    </recommendedName>
</protein>
<evidence type="ECO:0000256" key="5">
    <source>
        <dbReference type="ARBA" id="ARBA00023242"/>
    </source>
</evidence>
<dbReference type="GO" id="GO:0005634">
    <property type="term" value="C:nucleus"/>
    <property type="evidence" value="ECO:0007669"/>
    <property type="project" value="UniProtKB-SubCell"/>
</dbReference>
<dbReference type="Ensembl" id="ENSLACT00000005196.1">
    <property type="protein sequence ID" value="ENSLACP00000005150.1"/>
    <property type="gene ID" value="ENSLACG00000004577.1"/>
</dbReference>
<dbReference type="GeneTree" id="ENSGT00940000164452"/>
<keyword evidence="2" id="KW-0479">Metal-binding</keyword>
<evidence type="ECO:0000256" key="1">
    <source>
        <dbReference type="ARBA" id="ARBA00004123"/>
    </source>
</evidence>
<dbReference type="HOGENOM" id="CLU_025348_1_1_1"/>
<sequence length="366" mass="41783">IPGRTQLTETYLPEVYLEEKENLKLMLKDKKIAVIFDECCDEAKSVLNVLFAPLEHDCSGHVNSFLVDPVFLDAVNHSTVSQAVVKAVNEYQIDYENILVIDTDNASYMKKAFDSVFSTLFPNSVHITCLAHIVNLIGESFRKPFQQVDTFVRCFKNMFCNSGSRNQKLEEESPDAKASMPPSPVGMRWNSWFHAIQYHSKNSKKCEQILSLNLAFESRKPCTVKAFDLLEELQIYFISHLELLSGSTSEFNFREAENLSPVERLACLDLFKEAFHEASEKLDKYLSFGQQGLNFLKAYLQVLWLSVKERILNIAKLALNCVNAVSNSADAERSFSLYNLILSARRKSLNEKNLKALCFLYYNSNE</sequence>
<evidence type="ECO:0008006" key="8">
    <source>
        <dbReference type="Google" id="ProtNLM"/>
    </source>
</evidence>
<dbReference type="InterPro" id="IPR052035">
    <property type="entry name" value="ZnF_BED_domain_contain"/>
</dbReference>
<accession>H3A679</accession>
<evidence type="ECO:0000256" key="2">
    <source>
        <dbReference type="ARBA" id="ARBA00022723"/>
    </source>
</evidence>
<dbReference type="PANTHER" id="PTHR46481">
    <property type="entry name" value="ZINC FINGER BED DOMAIN-CONTAINING PROTEIN 4"/>
    <property type="match status" value="1"/>
</dbReference>
<dbReference type="Bgee" id="ENSLACG00000004577">
    <property type="expression patterns" value="Expressed in chordate pharynx"/>
</dbReference>
<organism evidence="6 7">
    <name type="scientific">Latimeria chalumnae</name>
    <name type="common">Coelacanth</name>
    <dbReference type="NCBI Taxonomy" id="7897"/>
    <lineage>
        <taxon>Eukaryota</taxon>
        <taxon>Metazoa</taxon>
        <taxon>Chordata</taxon>
        <taxon>Craniata</taxon>
        <taxon>Vertebrata</taxon>
        <taxon>Euteleostomi</taxon>
        <taxon>Coelacanthiformes</taxon>
        <taxon>Coelacanthidae</taxon>
        <taxon>Latimeria</taxon>
    </lineage>
</organism>
<dbReference type="GO" id="GO:0008270">
    <property type="term" value="F:zinc ion binding"/>
    <property type="evidence" value="ECO:0007669"/>
    <property type="project" value="UniProtKB-KW"/>
</dbReference>